<reference evidence="1" key="1">
    <citation type="submission" date="2021-06" db="EMBL/GenBank/DDBJ databases">
        <authorList>
            <person name="Kallberg Y."/>
            <person name="Tangrot J."/>
            <person name="Rosling A."/>
        </authorList>
    </citation>
    <scope>NUCLEOTIDE SEQUENCE</scope>
    <source>
        <strain evidence="1">FL966</strain>
    </source>
</reference>
<gene>
    <name evidence="1" type="ORF">CPELLU_LOCUS19281</name>
</gene>
<feature type="non-terminal residue" evidence="1">
    <location>
        <position position="83"/>
    </location>
</feature>
<name>A0A9N9K9I3_9GLOM</name>
<dbReference type="OrthoDB" id="2472776at2759"/>
<keyword evidence="2" id="KW-1185">Reference proteome</keyword>
<dbReference type="Proteomes" id="UP000789759">
    <property type="component" value="Unassembled WGS sequence"/>
</dbReference>
<organism evidence="1 2">
    <name type="scientific">Cetraspora pellucida</name>
    <dbReference type="NCBI Taxonomy" id="1433469"/>
    <lineage>
        <taxon>Eukaryota</taxon>
        <taxon>Fungi</taxon>
        <taxon>Fungi incertae sedis</taxon>
        <taxon>Mucoromycota</taxon>
        <taxon>Glomeromycotina</taxon>
        <taxon>Glomeromycetes</taxon>
        <taxon>Diversisporales</taxon>
        <taxon>Gigasporaceae</taxon>
        <taxon>Cetraspora</taxon>
    </lineage>
</organism>
<proteinExistence type="predicted"/>
<evidence type="ECO:0000313" key="1">
    <source>
        <dbReference type="EMBL" id="CAG8816856.1"/>
    </source>
</evidence>
<feature type="non-terminal residue" evidence="1">
    <location>
        <position position="1"/>
    </location>
</feature>
<dbReference type="AlphaFoldDB" id="A0A9N9K9I3"/>
<protein>
    <submittedName>
        <fullName evidence="1">21071_t:CDS:1</fullName>
    </submittedName>
</protein>
<comment type="caution">
    <text evidence="1">The sequence shown here is derived from an EMBL/GenBank/DDBJ whole genome shotgun (WGS) entry which is preliminary data.</text>
</comment>
<sequence length="83" mass="9850">YHQQVDKQMFVQLKHLYLMLKRLEESTNKIKAKLGCLERNQEQQENDLFAQVIDYEPEAGPLSFQQSSQHQIELLQKDANDLF</sequence>
<dbReference type="EMBL" id="CAJVQA010044791">
    <property type="protein sequence ID" value="CAG8816856.1"/>
    <property type="molecule type" value="Genomic_DNA"/>
</dbReference>
<evidence type="ECO:0000313" key="2">
    <source>
        <dbReference type="Proteomes" id="UP000789759"/>
    </source>
</evidence>
<accession>A0A9N9K9I3</accession>